<protein>
    <submittedName>
        <fullName evidence="2">Uncharacterized protein</fullName>
    </submittedName>
</protein>
<sequence length="63" mass="7072">MILSAYSSPLQDRDLTTQTPDEFTSTSNRNASGSVESSYLIYAEPDHPEYRCYPTDSLLVISH</sequence>
<evidence type="ECO:0000256" key="1">
    <source>
        <dbReference type="SAM" id="MobiDB-lite"/>
    </source>
</evidence>
<reference evidence="2" key="2">
    <citation type="journal article" date="2022" name="Microbiol. Resour. Announc.">
        <title>Metagenome Sequencing to Explore Phylogenomics of Terrestrial Cyanobacteria.</title>
        <authorList>
            <person name="Ward R.D."/>
            <person name="Stajich J.E."/>
            <person name="Johansen J.R."/>
            <person name="Huntemann M."/>
            <person name="Clum A."/>
            <person name="Foster B."/>
            <person name="Foster B."/>
            <person name="Roux S."/>
            <person name="Palaniappan K."/>
            <person name="Varghese N."/>
            <person name="Mukherjee S."/>
            <person name="Reddy T.B.K."/>
            <person name="Daum C."/>
            <person name="Copeland A."/>
            <person name="Chen I.A."/>
            <person name="Ivanova N.N."/>
            <person name="Kyrpides N.C."/>
            <person name="Shapiro N."/>
            <person name="Eloe-Fadrosh E.A."/>
            <person name="Pietrasiak N."/>
        </authorList>
    </citation>
    <scope>NUCLEOTIDE SEQUENCE</scope>
    <source>
        <strain evidence="2">CPER-KK1</strain>
    </source>
</reference>
<accession>A0A951UCL5</accession>
<evidence type="ECO:0000313" key="2">
    <source>
        <dbReference type="EMBL" id="MBW4548129.1"/>
    </source>
</evidence>
<name>A0A951UCL5_9CYAN</name>
<dbReference type="AlphaFoldDB" id="A0A951UCL5"/>
<dbReference type="EMBL" id="JAHHIF010000055">
    <property type="protein sequence ID" value="MBW4548129.1"/>
    <property type="molecule type" value="Genomic_DNA"/>
</dbReference>
<organism evidence="2 3">
    <name type="scientific">Symplocastrum torsivum CPER-KK1</name>
    <dbReference type="NCBI Taxonomy" id="450513"/>
    <lineage>
        <taxon>Bacteria</taxon>
        <taxon>Bacillati</taxon>
        <taxon>Cyanobacteriota</taxon>
        <taxon>Cyanophyceae</taxon>
        <taxon>Oscillatoriophycideae</taxon>
        <taxon>Oscillatoriales</taxon>
        <taxon>Microcoleaceae</taxon>
        <taxon>Symplocastrum</taxon>
    </lineage>
</organism>
<reference evidence="2" key="1">
    <citation type="submission" date="2021-05" db="EMBL/GenBank/DDBJ databases">
        <authorList>
            <person name="Pietrasiak N."/>
            <person name="Ward R."/>
            <person name="Stajich J.E."/>
            <person name="Kurbessoian T."/>
        </authorList>
    </citation>
    <scope>NUCLEOTIDE SEQUENCE</scope>
    <source>
        <strain evidence="2">CPER-KK1</strain>
    </source>
</reference>
<feature type="region of interest" description="Disordered" evidence="1">
    <location>
        <begin position="1"/>
        <end position="36"/>
    </location>
</feature>
<dbReference type="Proteomes" id="UP000753908">
    <property type="component" value="Unassembled WGS sequence"/>
</dbReference>
<proteinExistence type="predicted"/>
<comment type="caution">
    <text evidence="2">The sequence shown here is derived from an EMBL/GenBank/DDBJ whole genome shotgun (WGS) entry which is preliminary data.</text>
</comment>
<evidence type="ECO:0000313" key="3">
    <source>
        <dbReference type="Proteomes" id="UP000753908"/>
    </source>
</evidence>
<gene>
    <name evidence="2" type="ORF">KME25_27360</name>
</gene>